<dbReference type="STRING" id="323097.Nham_0317"/>
<dbReference type="RefSeq" id="WP_011508917.1">
    <property type="nucleotide sequence ID" value="NC_007964.1"/>
</dbReference>
<sequence>MARGTKENPTLKQQRAIQLLYTEVTRPTGKSIVQILKDAGYAEESARQWTNIMAGLRPHLKPALDWMEIHRQKVMAKMDEHLEYATYDELRKSLASLTEAIQLLGGKPTANIAISAEVRHRIDELIED</sequence>
<dbReference type="EMBL" id="CP000319">
    <property type="protein sequence ID" value="ABE61213.1"/>
    <property type="molecule type" value="Genomic_DNA"/>
</dbReference>
<accession>Q1QRD4</accession>
<proteinExistence type="predicted"/>
<gene>
    <name evidence="1" type="ordered locus">Nham_0317</name>
</gene>
<organism evidence="1 2">
    <name type="scientific">Nitrobacter hamburgensis (strain DSM 10229 / NCIMB 13809 / X14)</name>
    <dbReference type="NCBI Taxonomy" id="323097"/>
    <lineage>
        <taxon>Bacteria</taxon>
        <taxon>Pseudomonadati</taxon>
        <taxon>Pseudomonadota</taxon>
        <taxon>Alphaproteobacteria</taxon>
        <taxon>Hyphomicrobiales</taxon>
        <taxon>Nitrobacteraceae</taxon>
        <taxon>Nitrobacter</taxon>
    </lineage>
</organism>
<keyword evidence="2" id="KW-1185">Reference proteome</keyword>
<dbReference type="AlphaFoldDB" id="Q1QRD4"/>
<evidence type="ECO:0000313" key="1">
    <source>
        <dbReference type="EMBL" id="ABE61213.1"/>
    </source>
</evidence>
<protein>
    <submittedName>
        <fullName evidence="1">Uncharacterized protein</fullName>
    </submittedName>
</protein>
<reference evidence="1 2" key="1">
    <citation type="submission" date="2006-03" db="EMBL/GenBank/DDBJ databases">
        <title>Complete sequence of chromosome of Nitrobacter hamburgensis X14.</title>
        <authorList>
            <consortium name="US DOE Joint Genome Institute"/>
            <person name="Copeland A."/>
            <person name="Lucas S."/>
            <person name="Lapidus A."/>
            <person name="Barry K."/>
            <person name="Detter J.C."/>
            <person name="Glavina del Rio T."/>
            <person name="Hammon N."/>
            <person name="Israni S."/>
            <person name="Dalin E."/>
            <person name="Tice H."/>
            <person name="Pitluck S."/>
            <person name="Chain P."/>
            <person name="Malfatti S."/>
            <person name="Shin M."/>
            <person name="Vergez L."/>
            <person name="Schmutz J."/>
            <person name="Larimer F."/>
            <person name="Land M."/>
            <person name="Hauser L."/>
            <person name="Kyrpides N."/>
            <person name="Ivanova N."/>
            <person name="Ward B."/>
            <person name="Arp D."/>
            <person name="Klotz M."/>
            <person name="Stein L."/>
            <person name="O'Mullan G."/>
            <person name="Starkenburg S."/>
            <person name="Sayavedra L."/>
            <person name="Poret-Peterson A.T."/>
            <person name="Gentry M.E."/>
            <person name="Bruce D."/>
            <person name="Richardson P."/>
        </authorList>
    </citation>
    <scope>NUCLEOTIDE SEQUENCE [LARGE SCALE GENOMIC DNA]</scope>
    <source>
        <strain evidence="2">DSM 10229 / NCIMB 13809 / X14</strain>
    </source>
</reference>
<name>Q1QRD4_NITHX</name>
<dbReference type="KEGG" id="nha:Nham_0317"/>
<dbReference type="HOGENOM" id="CLU_1957258_0_0_5"/>
<evidence type="ECO:0000313" key="2">
    <source>
        <dbReference type="Proteomes" id="UP000001953"/>
    </source>
</evidence>
<dbReference type="Proteomes" id="UP000001953">
    <property type="component" value="Chromosome"/>
</dbReference>